<gene>
    <name evidence="2" type="ORF">BJ997_004093</name>
    <name evidence="1" type="ORF">GY21_17905</name>
</gene>
<sequence length="224" mass="24313">MTDNPQPRPRASTDGVCSEPEAVHVSAAAVRRLAEAVAALSDDPEYFVQALTDMLTAMKPISPDEYSATEVRFLIESGAFSAEEWAKTSEAVNRGCLHVAATEAWLLGLFETISLDVVSGFLSWKEEVVGTAVAEGRLYAVEISGRFRFPVWQFDAGSPSKLLPGLTAIAQVMSPRWSWQSVAGFMATPQTSLVAEGPKTPAQWLRDGGDVHDVIEIVEASDWR</sequence>
<dbReference type="OrthoDB" id="3259391at2"/>
<protein>
    <submittedName>
        <fullName evidence="1">Uncharacterized protein</fullName>
    </submittedName>
</protein>
<evidence type="ECO:0000313" key="3">
    <source>
        <dbReference type="Proteomes" id="UP000029864"/>
    </source>
</evidence>
<evidence type="ECO:0000313" key="4">
    <source>
        <dbReference type="Proteomes" id="UP000561726"/>
    </source>
</evidence>
<evidence type="ECO:0000313" key="1">
    <source>
        <dbReference type="EMBL" id="KGJ72072.1"/>
    </source>
</evidence>
<dbReference type="RefSeq" id="WP_052542593.1">
    <property type="nucleotide sequence ID" value="NZ_JACHBQ010000001.1"/>
</dbReference>
<evidence type="ECO:0000313" key="2">
    <source>
        <dbReference type="EMBL" id="MBB5643545.1"/>
    </source>
</evidence>
<name>A0A099J3I7_9MICO</name>
<organism evidence="1 3">
    <name type="scientific">Cryobacterium roopkundense</name>
    <dbReference type="NCBI Taxonomy" id="1001240"/>
    <lineage>
        <taxon>Bacteria</taxon>
        <taxon>Bacillati</taxon>
        <taxon>Actinomycetota</taxon>
        <taxon>Actinomycetes</taxon>
        <taxon>Micrococcales</taxon>
        <taxon>Microbacteriaceae</taxon>
        <taxon>Cryobacterium</taxon>
    </lineage>
</organism>
<reference evidence="1 3" key="1">
    <citation type="submission" date="2014-08" db="EMBL/GenBank/DDBJ databases">
        <authorList>
            <person name="Sisinthy S."/>
        </authorList>
    </citation>
    <scope>NUCLEOTIDE SEQUENCE [LARGE SCALE GENOMIC DNA]</scope>
    <source>
        <strain evidence="1 3">RuG17</strain>
    </source>
</reference>
<dbReference type="EMBL" id="JACHBQ010000001">
    <property type="protein sequence ID" value="MBB5643545.1"/>
    <property type="molecule type" value="Genomic_DNA"/>
</dbReference>
<dbReference type="Proteomes" id="UP000561726">
    <property type="component" value="Unassembled WGS sequence"/>
</dbReference>
<dbReference type="AlphaFoldDB" id="A0A099J3I7"/>
<dbReference type="EMBL" id="JPXF01000101">
    <property type="protein sequence ID" value="KGJ72072.1"/>
    <property type="molecule type" value="Genomic_DNA"/>
</dbReference>
<dbReference type="STRING" id="1001240.GY21_17905"/>
<reference evidence="2 4" key="2">
    <citation type="submission" date="2020-08" db="EMBL/GenBank/DDBJ databases">
        <title>Sequencing the genomes of 1000 actinobacteria strains.</title>
        <authorList>
            <person name="Klenk H.-P."/>
        </authorList>
    </citation>
    <scope>NUCLEOTIDE SEQUENCE [LARGE SCALE GENOMIC DNA]</scope>
    <source>
        <strain evidence="2 4">DSM 21065</strain>
    </source>
</reference>
<dbReference type="Proteomes" id="UP000029864">
    <property type="component" value="Unassembled WGS sequence"/>
</dbReference>
<dbReference type="eggNOG" id="ENOG5030J73">
    <property type="taxonomic scope" value="Bacteria"/>
</dbReference>
<comment type="caution">
    <text evidence="1">The sequence shown here is derived from an EMBL/GenBank/DDBJ whole genome shotgun (WGS) entry which is preliminary data.</text>
</comment>
<accession>A0A099J3I7</accession>
<keyword evidence="3" id="KW-1185">Reference proteome</keyword>
<proteinExistence type="predicted"/>